<proteinExistence type="predicted"/>
<evidence type="ECO:0000313" key="3">
    <source>
        <dbReference type="Proteomes" id="UP001595379"/>
    </source>
</evidence>
<dbReference type="InterPro" id="IPR010869">
    <property type="entry name" value="DUF1501"/>
</dbReference>
<dbReference type="Proteomes" id="UP001595379">
    <property type="component" value="Unassembled WGS sequence"/>
</dbReference>
<dbReference type="PANTHER" id="PTHR43737:SF1">
    <property type="entry name" value="DUF1501 DOMAIN-CONTAINING PROTEIN"/>
    <property type="match status" value="1"/>
</dbReference>
<accession>A0ABV7A1I6</accession>
<dbReference type="EMBL" id="JBHRSV010000031">
    <property type="protein sequence ID" value="MFC2927447.1"/>
    <property type="molecule type" value="Genomic_DNA"/>
</dbReference>
<feature type="signal peptide" evidence="1">
    <location>
        <begin position="1"/>
        <end position="29"/>
    </location>
</feature>
<reference evidence="3" key="1">
    <citation type="journal article" date="2019" name="Int. J. Syst. Evol. Microbiol.">
        <title>The Global Catalogue of Microorganisms (GCM) 10K type strain sequencing project: providing services to taxonomists for standard genome sequencing and annotation.</title>
        <authorList>
            <consortium name="The Broad Institute Genomics Platform"/>
            <consortium name="The Broad Institute Genome Sequencing Center for Infectious Disease"/>
            <person name="Wu L."/>
            <person name="Ma J."/>
        </authorList>
    </citation>
    <scope>NUCLEOTIDE SEQUENCE [LARGE SCALE GENOMIC DNA]</scope>
    <source>
        <strain evidence="3">KCTC 52487</strain>
    </source>
</reference>
<evidence type="ECO:0000313" key="2">
    <source>
        <dbReference type="EMBL" id="MFC2927447.1"/>
    </source>
</evidence>
<gene>
    <name evidence="2" type="ORF">ACFOOR_15170</name>
</gene>
<evidence type="ECO:0000256" key="1">
    <source>
        <dbReference type="SAM" id="SignalP"/>
    </source>
</evidence>
<dbReference type="PANTHER" id="PTHR43737">
    <property type="entry name" value="BLL7424 PROTEIN"/>
    <property type="match status" value="1"/>
</dbReference>
<dbReference type="RefSeq" id="WP_343165289.1">
    <property type="nucleotide sequence ID" value="NZ_JBHRSV010000031.1"/>
</dbReference>
<name>A0ABV7A1I6_9PROT</name>
<feature type="chain" id="PRO_5045140730" evidence="1">
    <location>
        <begin position="30"/>
        <end position="457"/>
    </location>
</feature>
<dbReference type="PROSITE" id="PS51318">
    <property type="entry name" value="TAT"/>
    <property type="match status" value="1"/>
</dbReference>
<dbReference type="InterPro" id="IPR006311">
    <property type="entry name" value="TAT_signal"/>
</dbReference>
<organism evidence="2 3">
    <name type="scientific">Hyphobacterium vulgare</name>
    <dbReference type="NCBI Taxonomy" id="1736751"/>
    <lineage>
        <taxon>Bacteria</taxon>
        <taxon>Pseudomonadati</taxon>
        <taxon>Pseudomonadota</taxon>
        <taxon>Alphaproteobacteria</taxon>
        <taxon>Maricaulales</taxon>
        <taxon>Maricaulaceae</taxon>
        <taxon>Hyphobacterium</taxon>
    </lineage>
</organism>
<keyword evidence="1" id="KW-0732">Signal</keyword>
<dbReference type="Pfam" id="PF07394">
    <property type="entry name" value="DUF1501"/>
    <property type="match status" value="1"/>
</dbReference>
<comment type="caution">
    <text evidence="2">The sequence shown here is derived from an EMBL/GenBank/DDBJ whole genome shotgun (WGS) entry which is preliminary data.</text>
</comment>
<sequence length="457" mass="47838">MSQIGRHLSRRAALRGMAACCAGAGTPFAFNLLGIGAAAQAQAVADYKALVCIFLFGGNDQSNTVIPREGAAYSSYAAARPTLARPSGDLVPLTVQDWSGPALGLPPELSGLAGLFNTGRMAIVANTGTLLYPTTQAQILNGSVALPRQLFSHSDQQNSWQTGLPDRDSRSGWLGRIGDVIEPLANGGALAPICMSVAGNNVLQAGDTTVQYQLTTNGPVAVRNLERLYGVSASGTAYRSVLTQPRTNLLEAEYTGIVSRAIATETEVTAALAGIPALTTGFPQTRLGAQMGMIARMIAARSALGQNRQVFFAAIGGWDFHDNLLADQANRLTELGDAMAAFNAATEELGVAPAVTTFTASDFGRALQYNGRGSDHGWGAHHFVMGGAVRGGRVFGRWPDVALGSADDAGQGRLIPTTSVDEYAAELAGWFGVPPGMLSDVIPHVGRFDRANMDFLT</sequence>
<protein>
    <submittedName>
        <fullName evidence="2">DUF1501 domain-containing protein</fullName>
    </submittedName>
</protein>
<keyword evidence="3" id="KW-1185">Reference proteome</keyword>